<proteinExistence type="predicted"/>
<organism evidence="1 2">
    <name type="scientific">Corallincola holothuriorum</name>
    <dbReference type="NCBI Taxonomy" id="2282215"/>
    <lineage>
        <taxon>Bacteria</taxon>
        <taxon>Pseudomonadati</taxon>
        <taxon>Pseudomonadota</taxon>
        <taxon>Gammaproteobacteria</taxon>
        <taxon>Alteromonadales</taxon>
        <taxon>Psychromonadaceae</taxon>
        <taxon>Corallincola</taxon>
    </lineage>
</organism>
<dbReference type="Pfam" id="PF13689">
    <property type="entry name" value="DUF4154"/>
    <property type="match status" value="1"/>
</dbReference>
<reference evidence="1 2" key="1">
    <citation type="submission" date="2018-07" db="EMBL/GenBank/DDBJ databases">
        <title>Corallincola holothuriorum sp. nov., a new facultative anaerobe isolated from sea cucumber Apostichopus japonicus.</title>
        <authorList>
            <person name="Xia H."/>
        </authorList>
    </citation>
    <scope>NUCLEOTIDE SEQUENCE [LARGE SCALE GENOMIC DNA]</scope>
    <source>
        <strain evidence="1 2">C4</strain>
    </source>
</reference>
<comment type="caution">
    <text evidence="1">The sequence shown here is derived from an EMBL/GenBank/DDBJ whole genome shotgun (WGS) entry which is preliminary data.</text>
</comment>
<dbReference type="AlphaFoldDB" id="A0A368NJN0"/>
<dbReference type="EMBL" id="QPID01000005">
    <property type="protein sequence ID" value="RCU49975.1"/>
    <property type="molecule type" value="Genomic_DNA"/>
</dbReference>
<accession>A0A368NJN0</accession>
<dbReference type="InterPro" id="IPR025293">
    <property type="entry name" value="YfiR/HmsC-like"/>
</dbReference>
<dbReference type="Proteomes" id="UP000252558">
    <property type="component" value="Unassembled WGS sequence"/>
</dbReference>
<sequence length="213" mass="23840">MQVGAGSVRDQVKAKLKVFGATHWNISVGFRSSLFLLLLWLPNLLSAVELDATKLRAAFLYQITKFVSWPDSVLSEQQALNACFVGQQVEDLAALFRRATEGKESQGRALQTLYFHKWQGLHQYQSTQFCHLVFSFEQGKGFKLAQQLSESQTLFVGNDVVALKAGAMFALPIASNKISILVNQNMLDRSQLKVQARFLRLAKVWKGATDDDV</sequence>
<gene>
    <name evidence="1" type="ORF">DU002_10135</name>
</gene>
<keyword evidence="2" id="KW-1185">Reference proteome</keyword>
<evidence type="ECO:0000313" key="2">
    <source>
        <dbReference type="Proteomes" id="UP000252558"/>
    </source>
</evidence>
<protein>
    <submittedName>
        <fullName evidence="1">YfiR family protein</fullName>
    </submittedName>
</protein>
<evidence type="ECO:0000313" key="1">
    <source>
        <dbReference type="EMBL" id="RCU49975.1"/>
    </source>
</evidence>
<name>A0A368NJN0_9GAMM</name>